<keyword evidence="4" id="KW-0804">Transcription</keyword>
<dbReference type="SMART" id="SM00380">
    <property type="entry name" value="AP2"/>
    <property type="match status" value="1"/>
</dbReference>
<dbReference type="PANTHER" id="PTHR31190">
    <property type="entry name" value="DNA-BINDING DOMAIN"/>
    <property type="match status" value="1"/>
</dbReference>
<dbReference type="InterPro" id="IPR001471">
    <property type="entry name" value="AP2/ERF_dom"/>
</dbReference>
<evidence type="ECO:0000313" key="9">
    <source>
        <dbReference type="Proteomes" id="UP001055439"/>
    </source>
</evidence>
<sequence length="186" mass="19847">MSAIVSALRRVVAGDTDAGAPSFSPSRGGGRGGVIGYKREPDELMRERASKHHRAPAPVASATLSATPLAEEGEGRKYIGVRQRPWGKWAAEIRDPHKAARVWLGTFATAEAAARAYDEAAIRFRGSRAKINFPEDARLGPPQPDSKPSMASNCASSSSSTDQHMGYLPQASRIQSNQHTPSSGPK</sequence>
<name>A0A9E7KBC3_9LILI</name>
<dbReference type="CDD" id="cd00018">
    <property type="entry name" value="AP2"/>
    <property type="match status" value="1"/>
</dbReference>
<dbReference type="Proteomes" id="UP001055439">
    <property type="component" value="Chromosome 6"/>
</dbReference>
<reference evidence="8" key="1">
    <citation type="submission" date="2022-05" db="EMBL/GenBank/DDBJ databases">
        <title>The Musa troglodytarum L. genome provides insights into the mechanism of non-climacteric behaviour and enrichment of carotenoids.</title>
        <authorList>
            <person name="Wang J."/>
        </authorList>
    </citation>
    <scope>NUCLEOTIDE SEQUENCE</scope>
    <source>
        <tissue evidence="8">Leaf</tissue>
    </source>
</reference>
<evidence type="ECO:0000256" key="1">
    <source>
        <dbReference type="ARBA" id="ARBA00004123"/>
    </source>
</evidence>
<evidence type="ECO:0000256" key="6">
    <source>
        <dbReference type="SAM" id="MobiDB-lite"/>
    </source>
</evidence>
<dbReference type="EMBL" id="CP097508">
    <property type="protein sequence ID" value="URE13883.1"/>
    <property type="molecule type" value="Genomic_DNA"/>
</dbReference>
<feature type="compositionally biased region" description="Polar residues" evidence="6">
    <location>
        <begin position="172"/>
        <end position="186"/>
    </location>
</feature>
<accession>A0A9E7KBC3</accession>
<dbReference type="OrthoDB" id="1925932at2759"/>
<dbReference type="FunFam" id="3.30.730.10:FF:000001">
    <property type="entry name" value="Ethylene-responsive transcription factor 2"/>
    <property type="match status" value="1"/>
</dbReference>
<dbReference type="PRINTS" id="PR00367">
    <property type="entry name" value="ETHRSPELEMNT"/>
</dbReference>
<evidence type="ECO:0000313" key="8">
    <source>
        <dbReference type="EMBL" id="URE13883.1"/>
    </source>
</evidence>
<comment type="subcellular location">
    <subcellularLocation>
        <location evidence="1">Nucleus</location>
    </subcellularLocation>
</comment>
<keyword evidence="5" id="KW-0539">Nucleus</keyword>
<keyword evidence="3" id="KW-0238">DNA-binding</keyword>
<feature type="region of interest" description="Disordered" evidence="6">
    <location>
        <begin position="133"/>
        <end position="186"/>
    </location>
</feature>
<organism evidence="8 9">
    <name type="scientific">Musa troglodytarum</name>
    <name type="common">fe'i banana</name>
    <dbReference type="NCBI Taxonomy" id="320322"/>
    <lineage>
        <taxon>Eukaryota</taxon>
        <taxon>Viridiplantae</taxon>
        <taxon>Streptophyta</taxon>
        <taxon>Embryophyta</taxon>
        <taxon>Tracheophyta</taxon>
        <taxon>Spermatophyta</taxon>
        <taxon>Magnoliopsida</taxon>
        <taxon>Liliopsida</taxon>
        <taxon>Zingiberales</taxon>
        <taxon>Musaceae</taxon>
        <taxon>Musa</taxon>
    </lineage>
</organism>
<gene>
    <name evidence="8" type="ORF">MUK42_21700</name>
</gene>
<feature type="region of interest" description="Disordered" evidence="6">
    <location>
        <begin position="15"/>
        <end position="37"/>
    </location>
</feature>
<dbReference type="Gene3D" id="3.30.730.10">
    <property type="entry name" value="AP2/ERF domain"/>
    <property type="match status" value="1"/>
</dbReference>
<evidence type="ECO:0000259" key="7">
    <source>
        <dbReference type="SMART" id="SM00380"/>
    </source>
</evidence>
<dbReference type="PANTHER" id="PTHR31190:SF473">
    <property type="entry name" value="OS05G0437100 PROTEIN"/>
    <property type="match status" value="1"/>
</dbReference>
<dbReference type="SUPFAM" id="SSF54171">
    <property type="entry name" value="DNA-binding domain"/>
    <property type="match status" value="1"/>
</dbReference>
<dbReference type="GO" id="GO:0003700">
    <property type="term" value="F:DNA-binding transcription factor activity"/>
    <property type="evidence" value="ECO:0007669"/>
    <property type="project" value="InterPro"/>
</dbReference>
<dbReference type="GO" id="GO:0009873">
    <property type="term" value="P:ethylene-activated signaling pathway"/>
    <property type="evidence" value="ECO:0007669"/>
    <property type="project" value="InterPro"/>
</dbReference>
<evidence type="ECO:0000256" key="3">
    <source>
        <dbReference type="ARBA" id="ARBA00023125"/>
    </source>
</evidence>
<dbReference type="GO" id="GO:0003677">
    <property type="term" value="F:DNA binding"/>
    <property type="evidence" value="ECO:0007669"/>
    <property type="project" value="UniProtKB-KW"/>
</dbReference>
<dbReference type="InterPro" id="IPR044808">
    <property type="entry name" value="ERF_plant"/>
</dbReference>
<feature type="compositionally biased region" description="Low complexity" evidence="6">
    <location>
        <begin position="146"/>
        <end position="160"/>
    </location>
</feature>
<dbReference type="InterPro" id="IPR016177">
    <property type="entry name" value="DNA-bd_dom_sf"/>
</dbReference>
<evidence type="ECO:0000256" key="4">
    <source>
        <dbReference type="ARBA" id="ARBA00023163"/>
    </source>
</evidence>
<keyword evidence="9" id="KW-1185">Reference proteome</keyword>
<dbReference type="Pfam" id="PF00847">
    <property type="entry name" value="AP2"/>
    <property type="match status" value="1"/>
</dbReference>
<evidence type="ECO:0000256" key="5">
    <source>
        <dbReference type="ARBA" id="ARBA00023242"/>
    </source>
</evidence>
<dbReference type="AlphaFoldDB" id="A0A9E7KBC3"/>
<feature type="domain" description="AP2/ERF" evidence="7">
    <location>
        <begin position="77"/>
        <end position="140"/>
    </location>
</feature>
<evidence type="ECO:0000256" key="2">
    <source>
        <dbReference type="ARBA" id="ARBA00023015"/>
    </source>
</evidence>
<proteinExistence type="predicted"/>
<keyword evidence="2" id="KW-0805">Transcription regulation</keyword>
<dbReference type="InterPro" id="IPR036955">
    <property type="entry name" value="AP2/ERF_dom_sf"/>
</dbReference>
<dbReference type="GO" id="GO:0005634">
    <property type="term" value="C:nucleus"/>
    <property type="evidence" value="ECO:0007669"/>
    <property type="project" value="UniProtKB-SubCell"/>
</dbReference>
<protein>
    <submittedName>
        <fullName evidence="8">AP2</fullName>
    </submittedName>
</protein>